<sequence>MSERSLEACRVGIRGFPGHFPHPNVRFVVRLELGCPDMDPSMKNPQGP</sequence>
<keyword evidence="2" id="KW-1185">Reference proteome</keyword>
<gene>
    <name evidence="1" type="ORF">H3U98_02220</name>
</gene>
<dbReference type="RefSeq" id="WP_198205652.1">
    <property type="nucleotide sequence ID" value="NZ_JACFSA010000001.1"/>
</dbReference>
<reference evidence="1 2" key="1">
    <citation type="submission" date="2020-07" db="EMBL/GenBank/DDBJ databases">
        <title>Isolated bacteria genomes of Apis mellifera.</title>
        <authorList>
            <person name="Wu J."/>
            <person name="Zheng H."/>
        </authorList>
    </citation>
    <scope>NUCLEOTIDE SEQUENCE [LARGE SCALE GENOMIC DNA]</scope>
    <source>
        <strain evidence="1 2">W8116</strain>
    </source>
</reference>
<evidence type="ECO:0000313" key="2">
    <source>
        <dbReference type="Proteomes" id="UP000700855"/>
    </source>
</evidence>
<accession>A0ABS0QYT7</accession>
<proteinExistence type="predicted"/>
<evidence type="ECO:0000313" key="1">
    <source>
        <dbReference type="EMBL" id="MBI0143602.1"/>
    </source>
</evidence>
<dbReference type="Proteomes" id="UP000700855">
    <property type="component" value="Unassembled WGS sequence"/>
</dbReference>
<comment type="caution">
    <text evidence="1">The sequence shown here is derived from an EMBL/GenBank/DDBJ whole genome shotgun (WGS) entry which is preliminary data.</text>
</comment>
<protein>
    <submittedName>
        <fullName evidence="1">Uncharacterized protein</fullName>
    </submittedName>
</protein>
<dbReference type="EMBL" id="JACFSA010000001">
    <property type="protein sequence ID" value="MBI0143602.1"/>
    <property type="molecule type" value="Genomic_DNA"/>
</dbReference>
<name>A0ABS0QYT7_9BIFI</name>
<organism evidence="1 2">
    <name type="scientific">Bifidobacterium choladohabitans</name>
    <dbReference type="NCBI Taxonomy" id="2750947"/>
    <lineage>
        <taxon>Bacteria</taxon>
        <taxon>Bacillati</taxon>
        <taxon>Actinomycetota</taxon>
        <taxon>Actinomycetes</taxon>
        <taxon>Bifidobacteriales</taxon>
        <taxon>Bifidobacteriaceae</taxon>
        <taxon>Bifidobacterium</taxon>
    </lineage>
</organism>